<evidence type="ECO:0000313" key="3">
    <source>
        <dbReference type="EMBL" id="MBB3194639.1"/>
    </source>
</evidence>
<gene>
    <name evidence="3" type="ORF">FHS28_002035</name>
</gene>
<evidence type="ECO:0000256" key="1">
    <source>
        <dbReference type="SAM" id="MobiDB-lite"/>
    </source>
</evidence>
<dbReference type="Proteomes" id="UP000574369">
    <property type="component" value="Unassembled WGS sequence"/>
</dbReference>
<accession>A0ABR6GTQ6</accession>
<sequence length="237" mass="25440">MNTYRRCLGRLMGAAMVATLALACGAASAQLPRQNLWVELRWVDQELSGAAAAGVRDGSVVVSTGGSVSARGGVTLSTERRSQQQQSLPRLMVLNGQQASVTLNEVTPIQWVDVGLQRQQGREDRVYVAPRQGVAERSRGVTVKPSWAGGRQPVTVEIRTQEQSNRPGGAPPMDPSGYGAPTEDASVLSTVQVPLGQWVTIARSGSYYAGSAPNQYSTRDAEVQRLRELQVRVDLAP</sequence>
<reference evidence="3 4" key="1">
    <citation type="submission" date="2020-08" db="EMBL/GenBank/DDBJ databases">
        <title>Genomic Encyclopedia of Type Strains, Phase III (KMG-III): the genomes of soil and plant-associated and newly described type strains.</title>
        <authorList>
            <person name="Whitman W."/>
        </authorList>
    </citation>
    <scope>NUCLEOTIDE SEQUENCE [LARGE SCALE GENOMIC DNA]</scope>
    <source>
        <strain evidence="3 4">CECT 7247</strain>
    </source>
</reference>
<evidence type="ECO:0000256" key="2">
    <source>
        <dbReference type="SAM" id="SignalP"/>
    </source>
</evidence>
<keyword evidence="2" id="KW-0732">Signal</keyword>
<dbReference type="RefSeq" id="WP_184294503.1">
    <property type="nucleotide sequence ID" value="NZ_JACHXO010000003.1"/>
</dbReference>
<feature type="region of interest" description="Disordered" evidence="1">
    <location>
        <begin position="160"/>
        <end position="183"/>
    </location>
</feature>
<comment type="caution">
    <text evidence="3">The sequence shown here is derived from an EMBL/GenBank/DDBJ whole genome shotgun (WGS) entry which is preliminary data.</text>
</comment>
<keyword evidence="4" id="KW-1185">Reference proteome</keyword>
<feature type="signal peptide" evidence="2">
    <location>
        <begin position="1"/>
        <end position="29"/>
    </location>
</feature>
<protein>
    <submittedName>
        <fullName evidence="3">Uncharacterized protein</fullName>
    </submittedName>
</protein>
<feature type="chain" id="PRO_5046421971" evidence="2">
    <location>
        <begin position="30"/>
        <end position="237"/>
    </location>
</feature>
<organism evidence="3 4">
    <name type="scientific">Roseateles terrae</name>
    <dbReference type="NCBI Taxonomy" id="431060"/>
    <lineage>
        <taxon>Bacteria</taxon>
        <taxon>Pseudomonadati</taxon>
        <taxon>Pseudomonadota</taxon>
        <taxon>Betaproteobacteria</taxon>
        <taxon>Burkholderiales</taxon>
        <taxon>Sphaerotilaceae</taxon>
        <taxon>Roseateles</taxon>
    </lineage>
</organism>
<name>A0ABR6GTQ6_9BURK</name>
<dbReference type="PROSITE" id="PS51257">
    <property type="entry name" value="PROKAR_LIPOPROTEIN"/>
    <property type="match status" value="1"/>
</dbReference>
<proteinExistence type="predicted"/>
<dbReference type="EMBL" id="JACHXO010000003">
    <property type="protein sequence ID" value="MBB3194639.1"/>
    <property type="molecule type" value="Genomic_DNA"/>
</dbReference>
<evidence type="ECO:0000313" key="4">
    <source>
        <dbReference type="Proteomes" id="UP000574369"/>
    </source>
</evidence>